<evidence type="ECO:0000256" key="2">
    <source>
        <dbReference type="ARBA" id="ARBA00004725"/>
    </source>
</evidence>
<dbReference type="RefSeq" id="WP_027470298.1">
    <property type="nucleotide sequence ID" value="NZ_BAMD01000043.1"/>
</dbReference>
<dbReference type="NCBIfam" id="NF005741">
    <property type="entry name" value="PRK07565.1"/>
    <property type="match status" value="1"/>
</dbReference>
<dbReference type="EMBL" id="BAMD01000043">
    <property type="protein sequence ID" value="GAF04362.1"/>
    <property type="molecule type" value="Genomic_DNA"/>
</dbReference>
<reference evidence="8 9" key="1">
    <citation type="journal article" date="2014" name="Genome Announc.">
        <title>Draft Genome Sequence of Cytophaga fermentans JCM 21142T, a Facultative Anaerobe Isolated from Marine Mud.</title>
        <authorList>
            <person name="Starns D."/>
            <person name="Oshima K."/>
            <person name="Suda W."/>
            <person name="Iino T."/>
            <person name="Yuki M."/>
            <person name="Inoue J."/>
            <person name="Kitamura K."/>
            <person name="Iida T."/>
            <person name="Darby A."/>
            <person name="Hattori M."/>
            <person name="Ohkuma M."/>
        </authorList>
    </citation>
    <scope>NUCLEOTIDE SEQUENCE [LARGE SCALE GENOMIC DNA]</scope>
    <source>
        <strain evidence="8 9">JCM 21142</strain>
    </source>
</reference>
<dbReference type="PANTHER" id="PTHR48109:SF3">
    <property type="entry name" value="SLL0744 PROTEIN"/>
    <property type="match status" value="1"/>
</dbReference>
<proteinExistence type="predicted"/>
<gene>
    <name evidence="8" type="ORF">JCM21142_73065</name>
</gene>
<comment type="cofactor">
    <cofactor evidence="1">
        <name>FMN</name>
        <dbReference type="ChEBI" id="CHEBI:58210"/>
    </cofactor>
</comment>
<dbReference type="InterPro" id="IPR013785">
    <property type="entry name" value="Aldolase_TIM"/>
</dbReference>
<dbReference type="SUPFAM" id="SSF51395">
    <property type="entry name" value="FMN-linked oxidoreductases"/>
    <property type="match status" value="1"/>
</dbReference>
<dbReference type="Pfam" id="PF01180">
    <property type="entry name" value="DHO_dh"/>
    <property type="match status" value="1"/>
</dbReference>
<evidence type="ECO:0000256" key="1">
    <source>
        <dbReference type="ARBA" id="ARBA00001917"/>
    </source>
</evidence>
<dbReference type="PANTHER" id="PTHR48109">
    <property type="entry name" value="DIHYDROOROTATE DEHYDROGENASE (QUINONE), MITOCHONDRIAL-RELATED"/>
    <property type="match status" value="1"/>
</dbReference>
<dbReference type="Proteomes" id="UP000019402">
    <property type="component" value="Unassembled WGS sequence"/>
</dbReference>
<dbReference type="Gene3D" id="3.20.20.70">
    <property type="entry name" value="Aldolase class I"/>
    <property type="match status" value="1"/>
</dbReference>
<dbReference type="InterPro" id="IPR005720">
    <property type="entry name" value="Dihydroorotate_DH_cat"/>
</dbReference>
<dbReference type="GO" id="GO:0005737">
    <property type="term" value="C:cytoplasm"/>
    <property type="evidence" value="ECO:0007669"/>
    <property type="project" value="InterPro"/>
</dbReference>
<evidence type="ECO:0000259" key="7">
    <source>
        <dbReference type="Pfam" id="PF01180"/>
    </source>
</evidence>
<dbReference type="GO" id="GO:0044205">
    <property type="term" value="P:'de novo' UMP biosynthetic process"/>
    <property type="evidence" value="ECO:0007669"/>
    <property type="project" value="UniProtKB-UniPathway"/>
</dbReference>
<organism evidence="8 9">
    <name type="scientific">Saccharicrinis fermentans DSM 9555 = JCM 21142</name>
    <dbReference type="NCBI Taxonomy" id="869213"/>
    <lineage>
        <taxon>Bacteria</taxon>
        <taxon>Pseudomonadati</taxon>
        <taxon>Bacteroidota</taxon>
        <taxon>Bacteroidia</taxon>
        <taxon>Marinilabiliales</taxon>
        <taxon>Marinilabiliaceae</taxon>
        <taxon>Saccharicrinis</taxon>
    </lineage>
</organism>
<sequence>MLDLSTSYMGLKLKSPIIAAASGLTNSLQDIVELEKNGAGAVVLKSLFEEEIVTEMEHALNKMQSENHLYPETMEFYENSDVEDTLTQYLKLIVDCKQNTQIPIIASINCLTAHNWPYFAKSLEDAGADALELNISILPSDPELTSAENEKVYFDIINAVKKEVSIPISIKISPYFSNLAAMLTRFSNAGVNGIVLFNKLYSPDIDIESFDIIPANKFSASTDYVLPLRWVAIMSDRIDCDIAASTGIHDGQTLIKMLLAGASSVQVASTLYQNGFEQIQRMLTELKNWMTEKDFTTVEQIKGMLSQSRAINPAGYLRIQFMRHFAQK</sequence>
<dbReference type="OrthoDB" id="9794954at2"/>
<dbReference type="AlphaFoldDB" id="W7Y7Z7"/>
<dbReference type="InterPro" id="IPR012135">
    <property type="entry name" value="Dihydroorotate_DH_1_2"/>
</dbReference>
<keyword evidence="5" id="KW-0665">Pyrimidine biosynthesis</keyword>
<evidence type="ECO:0000256" key="4">
    <source>
        <dbReference type="ARBA" id="ARBA00022643"/>
    </source>
</evidence>
<evidence type="ECO:0000256" key="6">
    <source>
        <dbReference type="ARBA" id="ARBA00023002"/>
    </source>
</evidence>
<feature type="domain" description="Dihydroorotate dehydrogenase catalytic" evidence="7">
    <location>
        <begin position="4"/>
        <end position="290"/>
    </location>
</feature>
<comment type="caution">
    <text evidence="8">The sequence shown here is derived from an EMBL/GenBank/DDBJ whole genome shotgun (WGS) entry which is preliminary data.</text>
</comment>
<evidence type="ECO:0000313" key="8">
    <source>
        <dbReference type="EMBL" id="GAF04362.1"/>
    </source>
</evidence>
<dbReference type="STRING" id="869213.GCA_000517085_00217"/>
<name>W7Y7Z7_9BACT</name>
<dbReference type="UniPathway" id="UPA00070"/>
<dbReference type="eggNOG" id="COG0167">
    <property type="taxonomic scope" value="Bacteria"/>
</dbReference>
<keyword evidence="6" id="KW-0560">Oxidoreductase</keyword>
<evidence type="ECO:0000256" key="3">
    <source>
        <dbReference type="ARBA" id="ARBA00022630"/>
    </source>
</evidence>
<evidence type="ECO:0000313" key="9">
    <source>
        <dbReference type="Proteomes" id="UP000019402"/>
    </source>
</evidence>
<accession>W7Y7Z7</accession>
<comment type="pathway">
    <text evidence="2">Pyrimidine metabolism; UMP biosynthesis via de novo pathway.</text>
</comment>
<dbReference type="GO" id="GO:0006207">
    <property type="term" value="P:'de novo' pyrimidine nucleobase biosynthetic process"/>
    <property type="evidence" value="ECO:0007669"/>
    <property type="project" value="TreeGrafter"/>
</dbReference>
<keyword evidence="9" id="KW-1185">Reference proteome</keyword>
<dbReference type="PIRSF" id="PIRSF000164">
    <property type="entry name" value="DHO_oxidase"/>
    <property type="match status" value="1"/>
</dbReference>
<keyword evidence="3" id="KW-0285">Flavoprotein</keyword>
<evidence type="ECO:0000256" key="5">
    <source>
        <dbReference type="ARBA" id="ARBA00022975"/>
    </source>
</evidence>
<dbReference type="InterPro" id="IPR050074">
    <property type="entry name" value="DHO_dehydrogenase"/>
</dbReference>
<protein>
    <submittedName>
        <fullName evidence="8">Dihydroorotate dehydrogenase B</fullName>
    </submittedName>
</protein>
<keyword evidence="4" id="KW-0288">FMN</keyword>
<dbReference type="GO" id="GO:0004152">
    <property type="term" value="F:dihydroorotate dehydrogenase activity"/>
    <property type="evidence" value="ECO:0007669"/>
    <property type="project" value="InterPro"/>
</dbReference>